<keyword evidence="2" id="KW-0808">Transferase</keyword>
<name>A0AAU9T9I6_EUPED</name>
<dbReference type="Pfam" id="PF17919">
    <property type="entry name" value="RT_RNaseH_2"/>
    <property type="match status" value="1"/>
</dbReference>
<keyword evidence="3" id="KW-0548">Nucleotidyltransferase</keyword>
<reference evidence="11" key="1">
    <citation type="submission" date="2022-03" db="EMBL/GenBank/DDBJ databases">
        <authorList>
            <person name="Tunstrom K."/>
        </authorList>
    </citation>
    <scope>NUCLEOTIDE SEQUENCE</scope>
</reference>
<evidence type="ECO:0000313" key="11">
    <source>
        <dbReference type="EMBL" id="CAH2083624.1"/>
    </source>
</evidence>
<dbReference type="SUPFAM" id="SSF53098">
    <property type="entry name" value="Ribonuclease H-like"/>
    <property type="match status" value="1"/>
</dbReference>
<dbReference type="CDD" id="cd00303">
    <property type="entry name" value="retropepsin_like"/>
    <property type="match status" value="1"/>
</dbReference>
<dbReference type="EMBL" id="CAKOGL010000001">
    <property type="protein sequence ID" value="CAH2083624.1"/>
    <property type="molecule type" value="Genomic_DNA"/>
</dbReference>
<dbReference type="CDD" id="cd01647">
    <property type="entry name" value="RT_LTR"/>
    <property type="match status" value="1"/>
</dbReference>
<evidence type="ECO:0000259" key="9">
    <source>
        <dbReference type="PROSITE" id="PS50175"/>
    </source>
</evidence>
<sequence>MAKFDLKTAVSLIPVMDGSEDMTKRIIDSIDLYSSMIEATEQSSLINFVLKTRLTESAKLRLEKTYTSCSILIADIRKHLLTTKSSTALHSQLFTCSQGSRSIEEYGKSLEELFTQLTVSQADGNTSAYNILKPLNEKLAVHRFADGLRNKNLNLILTARNYDSLKDVIQAAKEEELSSNRNEPRESMFYARRGGRGNFNQVRYPSYNQRGRGAAQTGQTIFVDEDLLLEKGPGVVNSTEHVDLRLEATTCTIYIAKSKVKLMTIILPKPSFFDPKFINAFTSSNSIDTIVNSLHFKWMVDTGASLSVVKYEAVRHLPIVNDVQEIKGIGGKIITKGFINLKVCMQNLGFIHTFYVIENMNFPEHGILGRDFLRKYKAIVDYEINTVTLKLNSETITMPMDTGYLGKNYYIDIPPRCEKFYFVSTNLKDDCVVFPKQLCDGVFIAGSISKPNNEKLRIQILNCRDETIRLSYFNPEVEQLSEYVICSYEKNESDGNRVRRMFEELKLDSLNLEERKCIENICAKYSDIFQLKGDRLSATNIYSHHIHLKNNNPVYTKPYRLPYAQREEIECQVQNMLKNDIIEPAASEWSSPVLLVPKKDDGKEKKWRLVIDFRKLNDRIIDDKFPLPNISDILDALSGSMYFTHLDLYQSYYQLTLDPKSRKYTAFTTHTGQYQMKRMPMGLKTSPNAFSRAMTVAMSGLNYEKCLIYLDDLVCFGRNLHQHNQNLIAIFERLRKVNLKLNPAKCVFLQKELLYLGHVVSSDGIQPDPNKSKVIENYPIPKSAEEVKRFIAFANYYRKFIPQFAKLCIPLNKLTRKNVIFSWDINCQEAFIKIKKSLLSPPLLQYPILNNDNIFILQTDASGYAIGSVLCNQDRRPVSFASRTLNKAECNYPTVEKELLSILEEYDFVIEHVRGRDNVAADALSRIRVTSDELKDIHANIRMMVMTRAMRKIANEATTHNQSDDGVSNYDWSDQPRVVEVLRKPKDYVELNFVSKTEWQKCKSCVREENKYFAYLPNEKILFVKPEAQSQCTRRVFARDLCLISKKLKINNLYIVRTNENIEIIKKLSKCINKSKEWSGLRLHVIQGVRKIISNDDKRVILNDYHLLATSGHAGIRRMINNIRQKYFWTGLEKDVTEFVRKCDQCQRQKHFKYIKEPMVITDTSGSSFDRILIDLVGPLDKDLYNYTYILTVQCNLTKFMQAYPLENKETNTVASTLTKNEPREWSTWLPYWCFAYNTTVHSETKYTPYELVYGKPCNIPSNLVNSLEPLYNYSSYPHELKFRLQKSQMQARENLCKSKDMRKLRYDGYINPISYKKGDFVLLKNENRKKFDPLYIGPYLVIKEISPNVIILFKGTEKTVHKNNTKLYYN</sequence>
<dbReference type="Pfam" id="PF17921">
    <property type="entry name" value="Integrase_H2C2"/>
    <property type="match status" value="1"/>
</dbReference>
<keyword evidence="8" id="KW-0511">Multifunctional enzyme</keyword>
<keyword evidence="6" id="KW-0378">Hydrolase</keyword>
<dbReference type="Gene3D" id="3.30.420.10">
    <property type="entry name" value="Ribonuclease H-like superfamily/Ribonuclease H"/>
    <property type="match status" value="2"/>
</dbReference>
<dbReference type="InterPro" id="IPR041577">
    <property type="entry name" value="RT_RNaseH_2"/>
</dbReference>
<dbReference type="PROSITE" id="PS50878">
    <property type="entry name" value="RT_POL"/>
    <property type="match status" value="1"/>
</dbReference>
<protein>
    <recommendedName>
        <fullName evidence="1">RNA-directed DNA polymerase</fullName>
        <ecNumber evidence="1">2.7.7.49</ecNumber>
    </recommendedName>
</protein>
<dbReference type="InterPro" id="IPR012337">
    <property type="entry name" value="RNaseH-like_sf"/>
</dbReference>
<dbReference type="GO" id="GO:0004190">
    <property type="term" value="F:aspartic-type endopeptidase activity"/>
    <property type="evidence" value="ECO:0007669"/>
    <property type="project" value="InterPro"/>
</dbReference>
<dbReference type="SUPFAM" id="SSF56672">
    <property type="entry name" value="DNA/RNA polymerases"/>
    <property type="match status" value="1"/>
</dbReference>
<dbReference type="InterPro" id="IPR043502">
    <property type="entry name" value="DNA/RNA_pol_sf"/>
</dbReference>
<dbReference type="EC" id="2.7.7.49" evidence="1"/>
<evidence type="ECO:0000259" key="10">
    <source>
        <dbReference type="PROSITE" id="PS50878"/>
    </source>
</evidence>
<dbReference type="Gene3D" id="3.10.10.10">
    <property type="entry name" value="HIV Type 1 Reverse Transcriptase, subunit A, domain 1"/>
    <property type="match status" value="1"/>
</dbReference>
<keyword evidence="12" id="KW-1185">Reference proteome</keyword>
<dbReference type="Gene3D" id="2.40.70.10">
    <property type="entry name" value="Acid Proteases"/>
    <property type="match status" value="1"/>
</dbReference>
<feature type="domain" description="Peptidase A2" evidence="9">
    <location>
        <begin position="296"/>
        <end position="372"/>
    </location>
</feature>
<evidence type="ECO:0000256" key="6">
    <source>
        <dbReference type="ARBA" id="ARBA00022801"/>
    </source>
</evidence>
<dbReference type="PROSITE" id="PS50175">
    <property type="entry name" value="ASP_PROT_RETROV"/>
    <property type="match status" value="1"/>
</dbReference>
<dbReference type="InterPro" id="IPR036397">
    <property type="entry name" value="RNaseH_sf"/>
</dbReference>
<dbReference type="InterPro" id="IPR050951">
    <property type="entry name" value="Retrovirus_Pol_polyprotein"/>
</dbReference>
<dbReference type="GO" id="GO:0042575">
    <property type="term" value="C:DNA polymerase complex"/>
    <property type="evidence" value="ECO:0007669"/>
    <property type="project" value="UniProtKB-ARBA"/>
</dbReference>
<dbReference type="GO" id="GO:0004519">
    <property type="term" value="F:endonuclease activity"/>
    <property type="evidence" value="ECO:0007669"/>
    <property type="project" value="UniProtKB-KW"/>
</dbReference>
<evidence type="ECO:0000256" key="7">
    <source>
        <dbReference type="ARBA" id="ARBA00022918"/>
    </source>
</evidence>
<organism evidence="11 12">
    <name type="scientific">Euphydryas editha</name>
    <name type="common">Edith's checkerspot</name>
    <dbReference type="NCBI Taxonomy" id="104508"/>
    <lineage>
        <taxon>Eukaryota</taxon>
        <taxon>Metazoa</taxon>
        <taxon>Ecdysozoa</taxon>
        <taxon>Arthropoda</taxon>
        <taxon>Hexapoda</taxon>
        <taxon>Insecta</taxon>
        <taxon>Pterygota</taxon>
        <taxon>Neoptera</taxon>
        <taxon>Endopterygota</taxon>
        <taxon>Lepidoptera</taxon>
        <taxon>Glossata</taxon>
        <taxon>Ditrysia</taxon>
        <taxon>Papilionoidea</taxon>
        <taxon>Nymphalidae</taxon>
        <taxon>Nymphalinae</taxon>
        <taxon>Euphydryas</taxon>
    </lineage>
</organism>
<dbReference type="PANTHER" id="PTHR37984">
    <property type="entry name" value="PROTEIN CBG26694"/>
    <property type="match status" value="1"/>
</dbReference>
<dbReference type="Pfam" id="PF00078">
    <property type="entry name" value="RVT_1"/>
    <property type="match status" value="1"/>
</dbReference>
<keyword evidence="5" id="KW-0255">Endonuclease</keyword>
<dbReference type="GO" id="GO:0006508">
    <property type="term" value="P:proteolysis"/>
    <property type="evidence" value="ECO:0007669"/>
    <property type="project" value="InterPro"/>
</dbReference>
<dbReference type="InterPro" id="IPR043128">
    <property type="entry name" value="Rev_trsase/Diguanyl_cyclase"/>
</dbReference>
<dbReference type="Gene3D" id="3.30.70.270">
    <property type="match status" value="2"/>
</dbReference>
<comment type="caution">
    <text evidence="11">The sequence shown here is derived from an EMBL/GenBank/DDBJ whole genome shotgun (WGS) entry which is preliminary data.</text>
</comment>
<accession>A0AAU9T9I6</accession>
<dbReference type="Proteomes" id="UP001153954">
    <property type="component" value="Unassembled WGS sequence"/>
</dbReference>
<dbReference type="Gene3D" id="1.10.340.70">
    <property type="match status" value="1"/>
</dbReference>
<feature type="domain" description="Reverse transcriptase" evidence="10">
    <location>
        <begin position="577"/>
        <end position="760"/>
    </location>
</feature>
<gene>
    <name evidence="11" type="ORF">EEDITHA_LOCUS273</name>
</gene>
<evidence type="ECO:0000256" key="3">
    <source>
        <dbReference type="ARBA" id="ARBA00022695"/>
    </source>
</evidence>
<evidence type="ECO:0000256" key="8">
    <source>
        <dbReference type="ARBA" id="ARBA00023268"/>
    </source>
</evidence>
<dbReference type="InterPro" id="IPR000477">
    <property type="entry name" value="RT_dom"/>
</dbReference>
<evidence type="ECO:0000256" key="1">
    <source>
        <dbReference type="ARBA" id="ARBA00012493"/>
    </source>
</evidence>
<dbReference type="GO" id="GO:0003964">
    <property type="term" value="F:RNA-directed DNA polymerase activity"/>
    <property type="evidence" value="ECO:0007669"/>
    <property type="project" value="UniProtKB-KW"/>
</dbReference>
<proteinExistence type="predicted"/>
<dbReference type="InterPro" id="IPR001995">
    <property type="entry name" value="Peptidase_A2_cat"/>
</dbReference>
<evidence type="ECO:0000256" key="4">
    <source>
        <dbReference type="ARBA" id="ARBA00022722"/>
    </source>
</evidence>
<dbReference type="FunFam" id="1.10.340.70:FF:000001">
    <property type="entry name" value="Retrovirus-related Pol polyprotein from transposon gypsy-like Protein"/>
    <property type="match status" value="1"/>
</dbReference>
<dbReference type="PANTHER" id="PTHR37984:SF5">
    <property type="entry name" value="PROTEIN NYNRIN-LIKE"/>
    <property type="match status" value="1"/>
</dbReference>
<dbReference type="InterPro" id="IPR021109">
    <property type="entry name" value="Peptidase_aspartic_dom_sf"/>
</dbReference>
<dbReference type="InterPro" id="IPR018061">
    <property type="entry name" value="Retropepsins"/>
</dbReference>
<dbReference type="GO" id="GO:0003676">
    <property type="term" value="F:nucleic acid binding"/>
    <property type="evidence" value="ECO:0007669"/>
    <property type="project" value="InterPro"/>
</dbReference>
<evidence type="ECO:0000313" key="12">
    <source>
        <dbReference type="Proteomes" id="UP001153954"/>
    </source>
</evidence>
<dbReference type="SUPFAM" id="SSF50630">
    <property type="entry name" value="Acid proteases"/>
    <property type="match status" value="1"/>
</dbReference>
<evidence type="ECO:0000256" key="2">
    <source>
        <dbReference type="ARBA" id="ARBA00022679"/>
    </source>
</evidence>
<dbReference type="Pfam" id="PF00077">
    <property type="entry name" value="RVP"/>
    <property type="match status" value="1"/>
</dbReference>
<keyword evidence="4" id="KW-0540">Nuclease</keyword>
<evidence type="ECO:0000256" key="5">
    <source>
        <dbReference type="ARBA" id="ARBA00022759"/>
    </source>
</evidence>
<dbReference type="FunFam" id="3.30.70.270:FF:000020">
    <property type="entry name" value="Transposon Tf2-6 polyprotein-like Protein"/>
    <property type="match status" value="1"/>
</dbReference>
<dbReference type="InterPro" id="IPR041588">
    <property type="entry name" value="Integrase_H2C2"/>
</dbReference>
<keyword evidence="7" id="KW-0695">RNA-directed DNA polymerase</keyword>